<proteinExistence type="inferred from homology"/>
<evidence type="ECO:0000313" key="5">
    <source>
        <dbReference type="Proteomes" id="UP000465866"/>
    </source>
</evidence>
<dbReference type="PANTHER" id="PTHR46766:SF1">
    <property type="entry name" value="GLUTAMINE-RICH PROTEIN 2"/>
    <property type="match status" value="1"/>
</dbReference>
<feature type="region of interest" description="Disordered" evidence="2">
    <location>
        <begin position="168"/>
        <end position="197"/>
    </location>
</feature>
<dbReference type="InterPro" id="IPR000030">
    <property type="entry name" value="PPE_dom"/>
</dbReference>
<dbReference type="Pfam" id="PF00823">
    <property type="entry name" value="PPE"/>
    <property type="match status" value="1"/>
</dbReference>
<gene>
    <name evidence="4" type="ORF">MCOO_44200</name>
</gene>
<sequence>MVGAMQFTTVPPEITSALIHSGPGAESLIAAAAAWQQLGTTLEDTAESYAAALTSLDGTWHGPSSAQMLQAVEPYVTWLRGTAQQAQQVAVSAQTAAAAFNAVSASVVPTSQVLANRTRLAQLLATNMFGRNLPAIAQTEAQYQAMWANNAAAMNRYQATSAQATTLPQFSSPTSTTNPSALSTQAGASPAATTGTSAATTAATTSAAPAAGSGSGINLGISDPVTGYIGLANVYANQFVSSGFPINLLSYLAQSQSAQALQGVSSQIGQGVSEGEEALGGAAANLGGGAAGALGAIGQSGGGLGALGAAGLGEINTSAALGAAVPMGTLSAPPSAAPMLQAPVQLASAASPLSGGMSGMSMPPLMPPPISPGSGWRKRKAQKYDDIAIGAELKGKVMKPPPSAG</sequence>
<evidence type="ECO:0000259" key="3">
    <source>
        <dbReference type="Pfam" id="PF00823"/>
    </source>
</evidence>
<evidence type="ECO:0000256" key="1">
    <source>
        <dbReference type="ARBA" id="ARBA00010652"/>
    </source>
</evidence>
<organism evidence="4 5">
    <name type="scientific">Mycobacterium cookii</name>
    <dbReference type="NCBI Taxonomy" id="1775"/>
    <lineage>
        <taxon>Bacteria</taxon>
        <taxon>Bacillati</taxon>
        <taxon>Actinomycetota</taxon>
        <taxon>Actinomycetes</taxon>
        <taxon>Mycobacteriales</taxon>
        <taxon>Mycobacteriaceae</taxon>
        <taxon>Mycobacterium</taxon>
    </lineage>
</organism>
<comment type="similarity">
    <text evidence="1">Belongs to the mycobacterial PPE family.</text>
</comment>
<name>A0A7I7L221_9MYCO</name>
<feature type="compositionally biased region" description="Polar residues" evidence="2">
    <location>
        <begin position="168"/>
        <end position="185"/>
    </location>
</feature>
<accession>A0A7I7L221</accession>
<dbReference type="PANTHER" id="PTHR46766">
    <property type="entry name" value="GLUTAMINE-RICH PROTEIN 2"/>
    <property type="match status" value="1"/>
</dbReference>
<protein>
    <recommendedName>
        <fullName evidence="3">PPE domain-containing protein</fullName>
    </recommendedName>
</protein>
<dbReference type="InterPro" id="IPR038332">
    <property type="entry name" value="PPE_sf"/>
</dbReference>
<dbReference type="AlphaFoldDB" id="A0A7I7L221"/>
<dbReference type="EMBL" id="AP022569">
    <property type="protein sequence ID" value="BBX48405.1"/>
    <property type="molecule type" value="Genomic_DNA"/>
</dbReference>
<dbReference type="GO" id="GO:0052572">
    <property type="term" value="P:response to host immune response"/>
    <property type="evidence" value="ECO:0007669"/>
    <property type="project" value="TreeGrafter"/>
</dbReference>
<dbReference type="Gene3D" id="1.20.1260.20">
    <property type="entry name" value="PPE superfamily"/>
    <property type="match status" value="1"/>
</dbReference>
<evidence type="ECO:0000256" key="2">
    <source>
        <dbReference type="SAM" id="MobiDB-lite"/>
    </source>
</evidence>
<feature type="domain" description="PPE" evidence="3">
    <location>
        <begin position="7"/>
        <end position="166"/>
    </location>
</feature>
<feature type="compositionally biased region" description="Low complexity" evidence="2">
    <location>
        <begin position="186"/>
        <end position="197"/>
    </location>
</feature>
<keyword evidence="5" id="KW-1185">Reference proteome</keyword>
<evidence type="ECO:0000313" key="4">
    <source>
        <dbReference type="EMBL" id="BBX48405.1"/>
    </source>
</evidence>
<dbReference type="SUPFAM" id="SSF140459">
    <property type="entry name" value="PE/PPE dimer-like"/>
    <property type="match status" value="1"/>
</dbReference>
<dbReference type="Proteomes" id="UP000465866">
    <property type="component" value="Chromosome"/>
</dbReference>
<dbReference type="KEGG" id="mcoo:MCOO_44200"/>
<reference evidence="4 5" key="1">
    <citation type="journal article" date="2019" name="Emerg. Microbes Infect.">
        <title>Comprehensive subspecies identification of 175 nontuberculous mycobacteria species based on 7547 genomic profiles.</title>
        <authorList>
            <person name="Matsumoto Y."/>
            <person name="Kinjo T."/>
            <person name="Motooka D."/>
            <person name="Nabeya D."/>
            <person name="Jung N."/>
            <person name="Uechi K."/>
            <person name="Horii T."/>
            <person name="Iida T."/>
            <person name="Fujita J."/>
            <person name="Nakamura S."/>
        </authorList>
    </citation>
    <scope>NUCLEOTIDE SEQUENCE [LARGE SCALE GENOMIC DNA]</scope>
    <source>
        <strain evidence="4 5">JCM 12404</strain>
    </source>
</reference>